<dbReference type="GO" id="GO:0005615">
    <property type="term" value="C:extracellular space"/>
    <property type="evidence" value="ECO:0007669"/>
    <property type="project" value="InterPro"/>
</dbReference>
<evidence type="ECO:0000259" key="5">
    <source>
        <dbReference type="SMART" id="SM00093"/>
    </source>
</evidence>
<comment type="caution">
    <text evidence="6">The sequence shown here is derived from an EMBL/GenBank/DDBJ whole genome shotgun (WGS) entry which is preliminary data.</text>
</comment>
<proteinExistence type="inferred from homology"/>
<dbReference type="SUPFAM" id="SSF56574">
    <property type="entry name" value="Serpins"/>
    <property type="match status" value="1"/>
</dbReference>
<dbReference type="AlphaFoldDB" id="A0A8S0Z224"/>
<dbReference type="Proteomes" id="UP000494256">
    <property type="component" value="Unassembled WGS sequence"/>
</dbReference>
<sequence length="399" mass="45439">MNIQTLVIVTLSCCVVAYNDYKCNKQAALRLLKRPAFEFSIKLLQRVAEDTDGHFIFSPLTTWLQMTALSEGATGFTFREIWQVTRHHRNRCFRKKMYDIMSQLNRSLKSRNSRTSVIAIDKLMAVKKRFVKEVQRLYGIKVLLLNFNQPAKSANEVNEAIKHGTGGVIDRILYYDDFNSTVLLLSDANYFHSAWRTPFASVYTRSTPFFSSSGGELGVVSMMHQTGYFNLVEFPQINAQVLEIPFAVPGISMLVFLPTDKVWIGEIFYSLQKTRLTAIFNMFKRKGLSLVNVALPKFSQLTEIENLPELLYDMGIKRIFNPNLAELRGISNYKVYASLMTQISRITVGEEGVTVGAEFLAENDTSVDFKANKPFVYMIVERTTEFILYAGVYSIPSEA</sequence>
<evidence type="ECO:0000256" key="3">
    <source>
        <dbReference type="RuleBase" id="RU000411"/>
    </source>
</evidence>
<feature type="domain" description="Serpin" evidence="5">
    <location>
        <begin position="41"/>
        <end position="396"/>
    </location>
</feature>
<feature type="signal peptide" evidence="4">
    <location>
        <begin position="1"/>
        <end position="17"/>
    </location>
</feature>
<evidence type="ECO:0000256" key="4">
    <source>
        <dbReference type="SAM" id="SignalP"/>
    </source>
</evidence>
<dbReference type="InterPro" id="IPR023796">
    <property type="entry name" value="Serpin_dom"/>
</dbReference>
<evidence type="ECO:0000313" key="6">
    <source>
        <dbReference type="EMBL" id="CAB3226246.1"/>
    </source>
</evidence>
<organism evidence="6 7">
    <name type="scientific">Arctia plantaginis</name>
    <name type="common">Wood tiger moth</name>
    <name type="synonym">Phalaena plantaginis</name>
    <dbReference type="NCBI Taxonomy" id="874455"/>
    <lineage>
        <taxon>Eukaryota</taxon>
        <taxon>Metazoa</taxon>
        <taxon>Ecdysozoa</taxon>
        <taxon>Arthropoda</taxon>
        <taxon>Hexapoda</taxon>
        <taxon>Insecta</taxon>
        <taxon>Pterygota</taxon>
        <taxon>Neoptera</taxon>
        <taxon>Endopterygota</taxon>
        <taxon>Lepidoptera</taxon>
        <taxon>Glossata</taxon>
        <taxon>Ditrysia</taxon>
        <taxon>Noctuoidea</taxon>
        <taxon>Erebidae</taxon>
        <taxon>Arctiinae</taxon>
        <taxon>Arctia</taxon>
    </lineage>
</organism>
<evidence type="ECO:0000313" key="7">
    <source>
        <dbReference type="Proteomes" id="UP000494256"/>
    </source>
</evidence>
<dbReference type="Gene3D" id="3.30.497.10">
    <property type="entry name" value="Antithrombin, subunit I, domain 2"/>
    <property type="match status" value="1"/>
</dbReference>
<keyword evidence="1" id="KW-0646">Protease inhibitor</keyword>
<evidence type="ECO:0000256" key="2">
    <source>
        <dbReference type="ARBA" id="ARBA00022900"/>
    </source>
</evidence>
<dbReference type="InterPro" id="IPR023795">
    <property type="entry name" value="Serpin_CS"/>
</dbReference>
<dbReference type="PANTHER" id="PTHR11461:SF367">
    <property type="entry name" value="GH21475P-RELATED"/>
    <property type="match status" value="1"/>
</dbReference>
<comment type="similarity">
    <text evidence="3">Belongs to the serpin family.</text>
</comment>
<name>A0A8S0Z224_ARCPL</name>
<dbReference type="PROSITE" id="PS00284">
    <property type="entry name" value="SERPIN"/>
    <property type="match status" value="1"/>
</dbReference>
<reference evidence="6 7" key="1">
    <citation type="submission" date="2020-04" db="EMBL/GenBank/DDBJ databases">
        <authorList>
            <person name="Wallbank WR R."/>
            <person name="Pardo Diaz C."/>
            <person name="Kozak K."/>
            <person name="Martin S."/>
            <person name="Jiggins C."/>
            <person name="Moest M."/>
            <person name="Warren A I."/>
            <person name="Byers J.R.P. K."/>
            <person name="Montejo-Kovacevich G."/>
            <person name="Yen C E."/>
        </authorList>
    </citation>
    <scope>NUCLEOTIDE SEQUENCE [LARGE SCALE GENOMIC DNA]</scope>
</reference>
<keyword evidence="2" id="KW-0722">Serine protease inhibitor</keyword>
<dbReference type="InterPro" id="IPR042185">
    <property type="entry name" value="Serpin_sf_2"/>
</dbReference>
<protein>
    <recommendedName>
        <fullName evidence="5">Serpin domain-containing protein</fullName>
    </recommendedName>
</protein>
<dbReference type="SMART" id="SM00093">
    <property type="entry name" value="SERPIN"/>
    <property type="match status" value="1"/>
</dbReference>
<keyword evidence="4" id="KW-0732">Signal</keyword>
<dbReference type="InterPro" id="IPR000215">
    <property type="entry name" value="Serpin_fam"/>
</dbReference>
<dbReference type="InterPro" id="IPR042178">
    <property type="entry name" value="Serpin_sf_1"/>
</dbReference>
<dbReference type="Gene3D" id="2.30.39.10">
    <property type="entry name" value="Alpha-1-antitrypsin, domain 1"/>
    <property type="match status" value="1"/>
</dbReference>
<dbReference type="GO" id="GO:0004867">
    <property type="term" value="F:serine-type endopeptidase inhibitor activity"/>
    <property type="evidence" value="ECO:0007669"/>
    <property type="project" value="UniProtKB-KW"/>
</dbReference>
<gene>
    <name evidence="6" type="ORF">APLA_LOCUS2613</name>
</gene>
<dbReference type="Pfam" id="PF00079">
    <property type="entry name" value="Serpin"/>
    <property type="match status" value="1"/>
</dbReference>
<feature type="chain" id="PRO_5035841956" description="Serpin domain-containing protein" evidence="4">
    <location>
        <begin position="18"/>
        <end position="399"/>
    </location>
</feature>
<accession>A0A8S0Z224</accession>
<evidence type="ECO:0000256" key="1">
    <source>
        <dbReference type="ARBA" id="ARBA00022690"/>
    </source>
</evidence>
<dbReference type="EMBL" id="CADEBD010000226">
    <property type="protein sequence ID" value="CAB3226246.1"/>
    <property type="molecule type" value="Genomic_DNA"/>
</dbReference>
<dbReference type="OrthoDB" id="6746758at2759"/>
<dbReference type="PANTHER" id="PTHR11461">
    <property type="entry name" value="SERINE PROTEASE INHIBITOR, SERPIN"/>
    <property type="match status" value="1"/>
</dbReference>
<dbReference type="InterPro" id="IPR036186">
    <property type="entry name" value="Serpin_sf"/>
</dbReference>